<evidence type="ECO:0000313" key="3">
    <source>
        <dbReference type="EMBL" id="VDM18443.1"/>
    </source>
</evidence>
<dbReference type="InterPro" id="IPR016024">
    <property type="entry name" value="ARM-type_fold"/>
</dbReference>
<evidence type="ECO:0000256" key="2">
    <source>
        <dbReference type="SAM" id="MobiDB-lite"/>
    </source>
</evidence>
<dbReference type="GO" id="GO:0055037">
    <property type="term" value="C:recycling endosome"/>
    <property type="evidence" value="ECO:0007669"/>
    <property type="project" value="TreeGrafter"/>
</dbReference>
<reference evidence="3 4" key="2">
    <citation type="submission" date="2018-11" db="EMBL/GenBank/DDBJ databases">
        <authorList>
            <consortium name="Pathogen Informatics"/>
        </authorList>
    </citation>
    <scope>NUCLEOTIDE SEQUENCE [LARGE SCALE GENOMIC DNA]</scope>
</reference>
<dbReference type="Proteomes" id="UP000274429">
    <property type="component" value="Unassembled WGS sequence"/>
</dbReference>
<dbReference type="PROSITE" id="PS50896">
    <property type="entry name" value="LISH"/>
    <property type="match status" value="1"/>
</dbReference>
<dbReference type="GO" id="GO:0005802">
    <property type="term" value="C:trans-Golgi network"/>
    <property type="evidence" value="ECO:0007669"/>
    <property type="project" value="InterPro"/>
</dbReference>
<evidence type="ECO:0000313" key="5">
    <source>
        <dbReference type="WBParaSite" id="TTAC_0000173601-mRNA-1"/>
    </source>
</evidence>
<dbReference type="SUPFAM" id="SSF48371">
    <property type="entry name" value="ARM repeat"/>
    <property type="match status" value="1"/>
</dbReference>
<keyword evidence="1" id="KW-0175">Coiled coil</keyword>
<feature type="coiled-coil region" evidence="1">
    <location>
        <begin position="245"/>
        <end position="279"/>
    </location>
</feature>
<dbReference type="InterPro" id="IPR040362">
    <property type="entry name" value="RELCH"/>
</dbReference>
<evidence type="ECO:0000313" key="4">
    <source>
        <dbReference type="Proteomes" id="UP000274429"/>
    </source>
</evidence>
<dbReference type="Gene3D" id="1.25.10.10">
    <property type="entry name" value="Leucine-rich Repeat Variant"/>
    <property type="match status" value="1"/>
</dbReference>
<dbReference type="EMBL" id="UYWX01000469">
    <property type="protein sequence ID" value="VDM18443.1"/>
    <property type="molecule type" value="Genomic_DNA"/>
</dbReference>
<dbReference type="OrthoDB" id="1695393at2759"/>
<reference evidence="5" key="1">
    <citation type="submission" date="2017-02" db="UniProtKB">
        <authorList>
            <consortium name="WormBaseParasite"/>
        </authorList>
    </citation>
    <scope>IDENTIFICATION</scope>
</reference>
<evidence type="ECO:0000256" key="1">
    <source>
        <dbReference type="SAM" id="Coils"/>
    </source>
</evidence>
<name>A0A0R3WLU8_HYDTA</name>
<dbReference type="InterPro" id="IPR006594">
    <property type="entry name" value="LisH"/>
</dbReference>
<dbReference type="PANTHER" id="PTHR32059:SF0">
    <property type="entry name" value="RAB11-BINDING PROTEIN RELCH"/>
    <property type="match status" value="1"/>
</dbReference>
<feature type="region of interest" description="Disordered" evidence="2">
    <location>
        <begin position="356"/>
        <end position="396"/>
    </location>
</feature>
<dbReference type="PANTHER" id="PTHR32059">
    <property type="entry name" value="RAB11-BINDING PROTEIN RELCH"/>
    <property type="match status" value="1"/>
</dbReference>
<dbReference type="STRING" id="6205.A0A0R3WLU8"/>
<keyword evidence="4" id="KW-1185">Reference proteome</keyword>
<dbReference type="GO" id="GO:0032367">
    <property type="term" value="P:intracellular cholesterol transport"/>
    <property type="evidence" value="ECO:0007669"/>
    <property type="project" value="InterPro"/>
</dbReference>
<proteinExistence type="predicted"/>
<accession>A0A0R3WLU8</accession>
<dbReference type="InterPro" id="IPR011989">
    <property type="entry name" value="ARM-like"/>
</dbReference>
<feature type="region of interest" description="Disordered" evidence="2">
    <location>
        <begin position="130"/>
        <end position="157"/>
    </location>
</feature>
<gene>
    <name evidence="3" type="ORF">TTAC_LOCUS1723</name>
</gene>
<protein>
    <submittedName>
        <fullName evidence="5">LisH domain-containing protein</fullName>
    </submittedName>
</protein>
<dbReference type="WBParaSite" id="TTAC_0000173601-mRNA-1">
    <property type="protein sequence ID" value="TTAC_0000173601-mRNA-1"/>
    <property type="gene ID" value="TTAC_0000173601"/>
</dbReference>
<dbReference type="AlphaFoldDB" id="A0A0R3WLU8"/>
<sequence length="718" mass="79578">MALFEATLAEQDANPESQFSNYLLKDKFLLTALEFYYELLERGMQCNVLEAFFTNPENLYQFDLNQSEVTSINSVDLRTGSEEQNSLEDQLKGIKFSFPYRRKVFEFELRKRNEEIKSLRRRLTTVTVGGETVEPVNSPTLSNGEYGETKDPDPASNTETRALRFLVNEHLLSNGYKLSAVQFAEECEVEDQQDLDDWNDVGLTCDRPPNLLMLLRASWTLPRHQPGPRSFLRPTRPRAMGTDAAAEFMDEVTQTELSVETLEEELEINKTALTALRCNFEATKAELEVSVTRTILVPLDLGERQQIGDLRGKVSRIESENVSLAQESTYWRNQLLCLKRDYPDLVGTTVTKAARSAAPSQPLLNGGEKLETEGASAAGGSSKDGPIETSSPAASPTSVDLMASEVVAPLPKLVINNPQFIRRCAPEFVRCASELLPAVETEEVPLEASRLADTLDEIIIAIGSQIQNILKYLPDNQKILALPLLIQAICLHPDAEVRDQLLRALFNLFADSPEADTKGMETKRAVIILRQCRELATCLGPQRIESELLPQIWSQLNERPSNSLRKLLISACGVIAPATPSRLRSSLLLSILLQSIEEEKAEEVRAVALRSLAGVVVLMEDRDKVPQLVATFEAVLLADWTHASPATAALPCPHVVVYGHPLCLSSGSSLGTCPSILSASCNWLLPTVAQWCLEVGSFNDLLLNPWLQRLINLCFVSS</sequence>
<organism evidence="5">
    <name type="scientific">Hydatigena taeniaeformis</name>
    <name type="common">Feline tapeworm</name>
    <name type="synonym">Taenia taeniaeformis</name>
    <dbReference type="NCBI Taxonomy" id="6205"/>
    <lineage>
        <taxon>Eukaryota</taxon>
        <taxon>Metazoa</taxon>
        <taxon>Spiralia</taxon>
        <taxon>Lophotrochozoa</taxon>
        <taxon>Platyhelminthes</taxon>
        <taxon>Cestoda</taxon>
        <taxon>Eucestoda</taxon>
        <taxon>Cyclophyllidea</taxon>
        <taxon>Taeniidae</taxon>
        <taxon>Hydatigera</taxon>
    </lineage>
</organism>